<dbReference type="EMBL" id="LN554847">
    <property type="protein sequence ID" value="CED57902.1"/>
    <property type="molecule type" value="Genomic_DNA"/>
</dbReference>
<feature type="transmembrane region" description="Helical" evidence="1">
    <location>
        <begin position="12"/>
        <end position="31"/>
    </location>
</feature>
<protein>
    <submittedName>
        <fullName evidence="2">Membrane protein</fullName>
    </submittedName>
</protein>
<evidence type="ECO:0000256" key="1">
    <source>
        <dbReference type="SAM" id="Phobius"/>
    </source>
</evidence>
<dbReference type="KEGG" id="awd:AWOD_II_1289"/>
<accession>A0A090IBI3</accession>
<keyword evidence="3" id="KW-1185">Reference proteome</keyword>
<reference evidence="3" key="1">
    <citation type="submission" date="2014-09" db="EMBL/GenBank/DDBJ databases">
        <authorList>
            <person name="Hjerde E."/>
        </authorList>
    </citation>
    <scope>NUCLEOTIDE SEQUENCE [LARGE SCALE GENOMIC DNA]</scope>
    <source>
        <strain evidence="3">06/09/139</strain>
    </source>
</reference>
<keyword evidence="1" id="KW-1133">Transmembrane helix</keyword>
<name>A0A090IBI3_9GAMM</name>
<gene>
    <name evidence="2" type="ORF">AWOD_II_1289</name>
</gene>
<sequence>MAQTQMAISSYLGWLFLLAISYPFLLVFISIATYESIRGKVTFWFNIICALLAMILLFLHMNIEIVYGKELLDAWYNNPE</sequence>
<evidence type="ECO:0000313" key="2">
    <source>
        <dbReference type="EMBL" id="CED57902.1"/>
    </source>
</evidence>
<evidence type="ECO:0000313" key="3">
    <source>
        <dbReference type="Proteomes" id="UP000032427"/>
    </source>
</evidence>
<dbReference type="PATRIC" id="fig|80852.17.peg.4098"/>
<keyword evidence="1" id="KW-0472">Membrane</keyword>
<dbReference type="Proteomes" id="UP000032427">
    <property type="component" value="Chromosome 2"/>
</dbReference>
<dbReference type="AlphaFoldDB" id="A0A090IBI3"/>
<organism evidence="2 3">
    <name type="scientific">Aliivibrio wodanis</name>
    <dbReference type="NCBI Taxonomy" id="80852"/>
    <lineage>
        <taxon>Bacteria</taxon>
        <taxon>Pseudomonadati</taxon>
        <taxon>Pseudomonadota</taxon>
        <taxon>Gammaproteobacteria</taxon>
        <taxon>Vibrionales</taxon>
        <taxon>Vibrionaceae</taxon>
        <taxon>Aliivibrio</taxon>
    </lineage>
</organism>
<keyword evidence="1" id="KW-0812">Transmembrane</keyword>
<feature type="transmembrane region" description="Helical" evidence="1">
    <location>
        <begin position="43"/>
        <end position="63"/>
    </location>
</feature>
<dbReference type="HOGENOM" id="CLU_180144_0_0_6"/>
<proteinExistence type="predicted"/>